<feature type="transmembrane region" description="Helical" evidence="1">
    <location>
        <begin position="103"/>
        <end position="124"/>
    </location>
</feature>
<keyword evidence="1" id="KW-1133">Transmembrane helix</keyword>
<accession>A0A412TTH5</accession>
<name>A0A412TTH5_9BACT</name>
<dbReference type="AlphaFoldDB" id="A0A412TTH5"/>
<dbReference type="InterPro" id="IPR021240">
    <property type="entry name" value="DUF2776"/>
</dbReference>
<protein>
    <submittedName>
        <fullName evidence="2">DUF2776 family protein</fullName>
    </submittedName>
</protein>
<feature type="transmembrane region" description="Helical" evidence="1">
    <location>
        <begin position="257"/>
        <end position="280"/>
    </location>
</feature>
<keyword evidence="1" id="KW-0472">Membrane</keyword>
<proteinExistence type="predicted"/>
<gene>
    <name evidence="2" type="ORF">DWW57_06255</name>
</gene>
<sequence length="349" mass="37230">MNHGISILFRVIPVVMAFICFFLGGFIFLYGDDGARQVAGPVVFFLGAIGLALFATAATIIRQLIHKFHTVLKYIIPGFGYVVAFLTIASGIWIFGFAENSNFIVSGHVVAGVGLITACVSTAATSSTKFYLIPANSANAANEVNKEGFSAMTQNVLIGLTLLFSLTAWVWAIVLLSRIGEGAYFLVAGTVMGGLACICTSLIALVASIAKQIRNTYGESDRKNWPKLVLVMGTVAFIWGLVVILAMAGNVANTTGFIMMGLGLVCFSISSKVILLARVWKQSFALASRIPLIPVLTALLCLFLAAFLFEEGLYDNAFFVPARVLVGLGAICFCLFSIVSILESGTSKK</sequence>
<dbReference type="EMBL" id="QRYC01000006">
    <property type="protein sequence ID" value="RGU57154.1"/>
    <property type="molecule type" value="Genomic_DNA"/>
</dbReference>
<feature type="transmembrane region" description="Helical" evidence="1">
    <location>
        <begin position="74"/>
        <end position="97"/>
    </location>
</feature>
<feature type="transmembrane region" description="Helical" evidence="1">
    <location>
        <begin position="7"/>
        <end position="30"/>
    </location>
</feature>
<dbReference type="Pfam" id="PF10951">
    <property type="entry name" value="DUF2776"/>
    <property type="match status" value="1"/>
</dbReference>
<keyword evidence="1" id="KW-0812">Transmembrane</keyword>
<evidence type="ECO:0000313" key="3">
    <source>
        <dbReference type="Proteomes" id="UP000284243"/>
    </source>
</evidence>
<comment type="caution">
    <text evidence="2">The sequence shown here is derived from an EMBL/GenBank/DDBJ whole genome shotgun (WGS) entry which is preliminary data.</text>
</comment>
<feature type="transmembrane region" description="Helical" evidence="1">
    <location>
        <begin position="321"/>
        <end position="342"/>
    </location>
</feature>
<evidence type="ECO:0000313" key="2">
    <source>
        <dbReference type="EMBL" id="RGU57154.1"/>
    </source>
</evidence>
<feature type="transmembrane region" description="Helical" evidence="1">
    <location>
        <begin position="183"/>
        <end position="207"/>
    </location>
</feature>
<reference evidence="2 3" key="1">
    <citation type="submission" date="2018-08" db="EMBL/GenBank/DDBJ databases">
        <title>A genome reference for cultivated species of the human gut microbiota.</title>
        <authorList>
            <person name="Zou Y."/>
            <person name="Xue W."/>
            <person name="Luo G."/>
        </authorList>
    </citation>
    <scope>NUCLEOTIDE SEQUENCE [LARGE SCALE GENOMIC DNA]</scope>
    <source>
        <strain evidence="2 3">AF16-14</strain>
    </source>
</reference>
<feature type="transmembrane region" description="Helical" evidence="1">
    <location>
        <begin position="228"/>
        <end position="251"/>
    </location>
</feature>
<feature type="transmembrane region" description="Helical" evidence="1">
    <location>
        <begin position="156"/>
        <end position="177"/>
    </location>
</feature>
<feature type="transmembrane region" description="Helical" evidence="1">
    <location>
        <begin position="42"/>
        <end position="62"/>
    </location>
</feature>
<dbReference type="Proteomes" id="UP000284243">
    <property type="component" value="Unassembled WGS sequence"/>
</dbReference>
<evidence type="ECO:0000256" key="1">
    <source>
        <dbReference type="SAM" id="Phobius"/>
    </source>
</evidence>
<organism evidence="2 3">
    <name type="scientific">Odoribacter splanchnicus</name>
    <dbReference type="NCBI Taxonomy" id="28118"/>
    <lineage>
        <taxon>Bacteria</taxon>
        <taxon>Pseudomonadati</taxon>
        <taxon>Bacteroidota</taxon>
        <taxon>Bacteroidia</taxon>
        <taxon>Bacteroidales</taxon>
        <taxon>Odoribacteraceae</taxon>
        <taxon>Odoribacter</taxon>
    </lineage>
</organism>
<dbReference type="RefSeq" id="WP_118160149.1">
    <property type="nucleotide sequence ID" value="NZ_QRYC01000006.1"/>
</dbReference>
<feature type="transmembrane region" description="Helical" evidence="1">
    <location>
        <begin position="292"/>
        <end position="309"/>
    </location>
</feature>